<comment type="cofactor">
    <cofactor evidence="1">
        <name>pyridoxal 5'-phosphate</name>
        <dbReference type="ChEBI" id="CHEBI:597326"/>
    </cofactor>
</comment>
<proteinExistence type="inferred from homology"/>
<comment type="similarity">
    <text evidence="5">Belongs to the class-II pyridoxal-phosphate-dependent aminotransferase family. MalY/PatB cystathionine beta-lyase subfamily.</text>
</comment>
<dbReference type="PATRIC" id="fig|1125725.3.peg.1925"/>
<evidence type="ECO:0000313" key="10">
    <source>
        <dbReference type="Proteomes" id="UP000016646"/>
    </source>
</evidence>
<feature type="domain" description="Aminotransferase class I/classII large" evidence="6">
    <location>
        <begin position="42"/>
        <end position="386"/>
    </location>
</feature>
<accession>U2LGF2</accession>
<dbReference type="Gene3D" id="3.40.640.10">
    <property type="entry name" value="Type I PLP-dependent aspartate aminotransferase-like (Major domain)"/>
    <property type="match status" value="1"/>
</dbReference>
<dbReference type="Gene3D" id="3.90.1150.10">
    <property type="entry name" value="Aspartate Aminotransferase, domain 1"/>
    <property type="match status" value="1"/>
</dbReference>
<dbReference type="EMBL" id="AUZJ01000048">
    <property type="protein sequence ID" value="ERF60119.1"/>
    <property type="molecule type" value="Genomic_DNA"/>
</dbReference>
<evidence type="ECO:0000313" key="9">
    <source>
        <dbReference type="Proteomes" id="UP000016412"/>
    </source>
</evidence>
<protein>
    <recommendedName>
        <fullName evidence="2">cysteine-S-conjugate beta-lyase</fullName>
        <ecNumber evidence="2">4.4.1.13</ecNumber>
    </recommendedName>
</protein>
<dbReference type="SUPFAM" id="SSF53383">
    <property type="entry name" value="PLP-dependent transferases"/>
    <property type="match status" value="1"/>
</dbReference>
<reference evidence="9 10" key="1">
    <citation type="submission" date="2013-08" db="EMBL/GenBank/DDBJ databases">
        <authorList>
            <person name="Durkin A.S."/>
            <person name="Haft D.R."/>
            <person name="McCorrison J."/>
            <person name="Torralba M."/>
            <person name="Gillis M."/>
            <person name="Haft D.H."/>
            <person name="Methe B."/>
            <person name="Sutton G."/>
            <person name="Nelson K.E."/>
        </authorList>
    </citation>
    <scope>NUCLEOTIDE SEQUENCE [LARGE SCALE GENOMIC DNA]</scope>
    <source>
        <strain evidence="8 10">ATCC 35536</strain>
        <strain evidence="7 9">VPI DR56BR1116</strain>
    </source>
</reference>
<dbReference type="STRING" id="1125725.HMPREF1325_0486"/>
<dbReference type="InterPro" id="IPR015421">
    <property type="entry name" value="PyrdxlP-dep_Trfase_major"/>
</dbReference>
<dbReference type="Proteomes" id="UP000016646">
    <property type="component" value="Unassembled WGS sequence"/>
</dbReference>
<dbReference type="PANTHER" id="PTHR43525:SF1">
    <property type="entry name" value="PROTEIN MALY"/>
    <property type="match status" value="1"/>
</dbReference>
<dbReference type="NCBIfam" id="TIGR04350">
    <property type="entry name" value="C_S_lyase_PatB"/>
    <property type="match status" value="1"/>
</dbReference>
<evidence type="ECO:0000256" key="3">
    <source>
        <dbReference type="ARBA" id="ARBA00022898"/>
    </source>
</evidence>
<dbReference type="Proteomes" id="UP000016412">
    <property type="component" value="Unassembled WGS sequence"/>
</dbReference>
<evidence type="ECO:0000256" key="1">
    <source>
        <dbReference type="ARBA" id="ARBA00001933"/>
    </source>
</evidence>
<keyword evidence="10" id="KW-1185">Reference proteome</keyword>
<dbReference type="CDD" id="cd00609">
    <property type="entry name" value="AAT_like"/>
    <property type="match status" value="1"/>
</dbReference>
<evidence type="ECO:0000256" key="5">
    <source>
        <dbReference type="ARBA" id="ARBA00037974"/>
    </source>
</evidence>
<name>U2LGF2_TRESO</name>
<dbReference type="InterPro" id="IPR051798">
    <property type="entry name" value="Class-II_PLP-Dep_Aminotrans"/>
</dbReference>
<keyword evidence="3" id="KW-0663">Pyridoxal phosphate</keyword>
<comment type="caution">
    <text evidence="7">The sequence shown here is derived from an EMBL/GenBank/DDBJ whole genome shotgun (WGS) entry which is preliminary data.</text>
</comment>
<dbReference type="PANTHER" id="PTHR43525">
    <property type="entry name" value="PROTEIN MALY"/>
    <property type="match status" value="1"/>
</dbReference>
<organism evidence="7 9">
    <name type="scientific">Treponema socranskii subsp. socranskii VPI DR56BR1116 = ATCC 35536</name>
    <dbReference type="NCBI Taxonomy" id="1125725"/>
    <lineage>
        <taxon>Bacteria</taxon>
        <taxon>Pseudomonadati</taxon>
        <taxon>Spirochaetota</taxon>
        <taxon>Spirochaetia</taxon>
        <taxon>Spirochaetales</taxon>
        <taxon>Treponemataceae</taxon>
        <taxon>Treponema</taxon>
    </lineage>
</organism>
<keyword evidence="4 7" id="KW-0456">Lyase</keyword>
<dbReference type="InterPro" id="IPR015424">
    <property type="entry name" value="PyrdxlP-dep_Trfase"/>
</dbReference>
<gene>
    <name evidence="8" type="ORF">HMPREF0860_2048</name>
    <name evidence="7" type="ORF">HMPREF1325_0486</name>
</gene>
<sequence length="398" mass="44333">MFTEATEMAKYDFDTIIDRRHTASYKWDVKDGELPMWVADMDFKAAPEIIDAISERIKHGVFGYPVIEDDWYDALIGWWKARHDFPIEKEWLSFCTGVVPALSSAVRKFTTPAEYVVVLTPVYNVFFNSIVNNGRRILESPLAYKDGAYEIDFADFEKKLSDPQTSLFILCNPHNPVGKIWGVETLGRIGELCAKHGVTVISDEIHCDLTDPGKNYVPFASVSETCAMNGVTCIAPSKTFNIAGLHTAAVFSKNPKLHAKIDRALNTDEVAEPNVFACIAAAAAFTKGGAWLDELRAYIFENKKTVREFIKKEIPEIFAVPSDATYLLWLDCSKITEDSKELAAFIRSETGLYLTAGSVYGGNGNKFLRMNVACPNATVDDGLARLKAGVRAYCSKRR</sequence>
<evidence type="ECO:0000256" key="2">
    <source>
        <dbReference type="ARBA" id="ARBA00012224"/>
    </source>
</evidence>
<dbReference type="eggNOG" id="COG1168">
    <property type="taxonomic scope" value="Bacteria"/>
</dbReference>
<dbReference type="EMBL" id="AVQI01000033">
    <property type="protein sequence ID" value="ERK03381.1"/>
    <property type="molecule type" value="Genomic_DNA"/>
</dbReference>
<evidence type="ECO:0000313" key="7">
    <source>
        <dbReference type="EMBL" id="ERF60119.1"/>
    </source>
</evidence>
<dbReference type="GO" id="GO:0047804">
    <property type="term" value="F:cysteine-S-conjugate beta-lyase activity"/>
    <property type="evidence" value="ECO:0007669"/>
    <property type="project" value="UniProtKB-EC"/>
</dbReference>
<dbReference type="InterPro" id="IPR004839">
    <property type="entry name" value="Aminotransferase_I/II_large"/>
</dbReference>
<dbReference type="InterPro" id="IPR027619">
    <property type="entry name" value="C-S_lyase_PatB-like"/>
</dbReference>
<dbReference type="AlphaFoldDB" id="U2LGF2"/>
<dbReference type="GO" id="GO:0030170">
    <property type="term" value="F:pyridoxal phosphate binding"/>
    <property type="evidence" value="ECO:0007669"/>
    <property type="project" value="InterPro"/>
</dbReference>
<evidence type="ECO:0000256" key="4">
    <source>
        <dbReference type="ARBA" id="ARBA00023239"/>
    </source>
</evidence>
<dbReference type="EC" id="4.4.1.13" evidence="2"/>
<dbReference type="InterPro" id="IPR015422">
    <property type="entry name" value="PyrdxlP-dep_Trfase_small"/>
</dbReference>
<evidence type="ECO:0000313" key="8">
    <source>
        <dbReference type="EMBL" id="ERK03381.1"/>
    </source>
</evidence>
<dbReference type="Pfam" id="PF00155">
    <property type="entry name" value="Aminotran_1_2"/>
    <property type="match status" value="1"/>
</dbReference>
<evidence type="ECO:0000259" key="6">
    <source>
        <dbReference type="Pfam" id="PF00155"/>
    </source>
</evidence>